<dbReference type="AlphaFoldDB" id="A0A378RIC0"/>
<evidence type="ECO:0000313" key="3">
    <source>
        <dbReference type="Proteomes" id="UP000255024"/>
    </source>
</evidence>
<gene>
    <name evidence="2" type="ORF">NCTC11179_00313</name>
</gene>
<keyword evidence="1" id="KW-0472">Membrane</keyword>
<dbReference type="RefSeq" id="WP_115089860.1">
    <property type="nucleotide sequence ID" value="NZ_CP068107.1"/>
</dbReference>
<protein>
    <recommendedName>
        <fullName evidence="4">Hydrolase</fullName>
    </recommendedName>
</protein>
<sequence length="164" mass="19253">MRHKVFFYLFVFSVLIIALLYNTNRNMMKSEEKRIEVAHKRIAIVRDSLKLVSKELNEAKYFSLGYNDDAQEYFDYKTLDQDVDKIREEILALNHIETGNPLVPYGAMNGQKCVINKVQFINHRWIIADFYSGAIHGEVLIKYFYSPEKPTDFSTIETVLYSTH</sequence>
<dbReference type="EMBL" id="UGQL01000001">
    <property type="protein sequence ID" value="STZ26786.1"/>
    <property type="molecule type" value="Genomic_DNA"/>
</dbReference>
<evidence type="ECO:0008006" key="4">
    <source>
        <dbReference type="Google" id="ProtNLM"/>
    </source>
</evidence>
<proteinExistence type="predicted"/>
<dbReference type="Proteomes" id="UP000255024">
    <property type="component" value="Unassembled WGS sequence"/>
</dbReference>
<feature type="transmembrane region" description="Helical" evidence="1">
    <location>
        <begin position="6"/>
        <end position="24"/>
    </location>
</feature>
<keyword evidence="1" id="KW-1133">Transmembrane helix</keyword>
<keyword evidence="3" id="KW-1185">Reference proteome</keyword>
<reference evidence="2 3" key="1">
    <citation type="submission" date="2018-06" db="EMBL/GenBank/DDBJ databases">
        <authorList>
            <consortium name="Pathogen Informatics"/>
            <person name="Doyle S."/>
        </authorList>
    </citation>
    <scope>NUCLEOTIDE SEQUENCE [LARGE SCALE GENOMIC DNA]</scope>
    <source>
        <strain evidence="2 3">NCTC11179</strain>
    </source>
</reference>
<evidence type="ECO:0000256" key="1">
    <source>
        <dbReference type="SAM" id="Phobius"/>
    </source>
</evidence>
<evidence type="ECO:0000313" key="2">
    <source>
        <dbReference type="EMBL" id="STZ26786.1"/>
    </source>
</evidence>
<organism evidence="2 3">
    <name type="scientific">Myroides odoratus</name>
    <name type="common">Flavobacterium odoratum</name>
    <dbReference type="NCBI Taxonomy" id="256"/>
    <lineage>
        <taxon>Bacteria</taxon>
        <taxon>Pseudomonadati</taxon>
        <taxon>Bacteroidota</taxon>
        <taxon>Flavobacteriia</taxon>
        <taxon>Flavobacteriales</taxon>
        <taxon>Flavobacteriaceae</taxon>
        <taxon>Myroides</taxon>
    </lineage>
</organism>
<name>A0A378RIC0_MYROD</name>
<keyword evidence="1" id="KW-0812">Transmembrane</keyword>
<accession>A0A378RIC0</accession>